<keyword evidence="3 11" id="KW-0812">Transmembrane</keyword>
<dbReference type="OrthoDB" id="5984008at2759"/>
<dbReference type="PANTHER" id="PTHR18966">
    <property type="entry name" value="IONOTROPIC GLUTAMATE RECEPTOR"/>
    <property type="match status" value="1"/>
</dbReference>
<evidence type="ECO:0000313" key="14">
    <source>
        <dbReference type="EMBL" id="KAF7120165.1"/>
    </source>
</evidence>
<evidence type="ECO:0000256" key="4">
    <source>
        <dbReference type="ARBA" id="ARBA00022989"/>
    </source>
</evidence>
<reference evidence="14" key="1">
    <citation type="submission" date="2019-11" db="EMBL/GenBank/DDBJ databases">
        <authorList>
            <person name="Liu Y."/>
            <person name="Hou J."/>
            <person name="Li T.-Q."/>
            <person name="Guan C.-H."/>
            <person name="Wu X."/>
            <person name="Wu H.-Z."/>
            <person name="Ling F."/>
            <person name="Zhang R."/>
            <person name="Shi X.-G."/>
            <person name="Ren J.-P."/>
            <person name="Chen E.-F."/>
            <person name="Sun J.-M."/>
        </authorList>
    </citation>
    <scope>NUCLEOTIDE SEQUENCE</scope>
    <source>
        <strain evidence="14">Adult_tree_wgs_1</strain>
        <tissue evidence="14">Leaves</tissue>
    </source>
</reference>
<keyword evidence="7" id="KW-0675">Receptor</keyword>
<evidence type="ECO:0000256" key="1">
    <source>
        <dbReference type="ARBA" id="ARBA00004141"/>
    </source>
</evidence>
<feature type="transmembrane region" description="Helical" evidence="11">
    <location>
        <begin position="321"/>
        <end position="344"/>
    </location>
</feature>
<keyword evidence="5" id="KW-0406">Ion transport</keyword>
<dbReference type="SUPFAM" id="SSF53850">
    <property type="entry name" value="Periplasmic binding protein-like II"/>
    <property type="match status" value="1"/>
</dbReference>
<evidence type="ECO:0000256" key="3">
    <source>
        <dbReference type="ARBA" id="ARBA00022692"/>
    </source>
</evidence>
<evidence type="ECO:0000256" key="10">
    <source>
        <dbReference type="ARBA" id="ARBA00023303"/>
    </source>
</evidence>
<dbReference type="GO" id="GO:0016020">
    <property type="term" value="C:membrane"/>
    <property type="evidence" value="ECO:0007669"/>
    <property type="project" value="UniProtKB-SubCell"/>
</dbReference>
<keyword evidence="9" id="KW-1071">Ligand-gated ion channel</keyword>
<protein>
    <recommendedName>
        <fullName evidence="13">Ionotropic glutamate receptor C-terminal domain-containing protein</fullName>
    </recommendedName>
</protein>
<comment type="subcellular location">
    <subcellularLocation>
        <location evidence="1">Membrane</location>
        <topology evidence="1">Multi-pass membrane protein</topology>
    </subcellularLocation>
</comment>
<dbReference type="SMART" id="SM00079">
    <property type="entry name" value="PBPe"/>
    <property type="match status" value="1"/>
</dbReference>
<keyword evidence="2" id="KW-0813">Transport</keyword>
<dbReference type="InterPro" id="IPR015683">
    <property type="entry name" value="Ionotropic_Glu_rcpt"/>
</dbReference>
<dbReference type="EMBL" id="WJXA01000013">
    <property type="protein sequence ID" value="KAF7120165.1"/>
    <property type="molecule type" value="Genomic_DNA"/>
</dbReference>
<feature type="domain" description="Ionotropic glutamate receptor C-terminal" evidence="13">
    <location>
        <begin position="45"/>
        <end position="299"/>
    </location>
</feature>
<evidence type="ECO:0000256" key="2">
    <source>
        <dbReference type="ARBA" id="ARBA00022448"/>
    </source>
</evidence>
<sequence>MPFLRSSTKPIVLFIPILLVSFPVILSQVSVVEGVSTKHETDKLIIGVPGSASFENFVKITPSSENPNEKNYTGFCIRVFEEVRKRLEYPLTYEFVEFNGAYNDLVANVANKNYASEIVKVHKLAKQLRYKKMKVYFNCAGEKITSNYARIVVVVWLFLALVLTQSYTASLTSMLTISRLRPKLLSHSKVGCDENSFMKKYVEEVLKYKNVRLISDGDAYVREFEVGNISAAFLEIPYAKVFVNRYCRKFSIIGTTYRFGGFGFVFQKGSSLTADVSKAILQLSEDGTLKRLEEQWLTPNQECLESETTTENIDSLSLRSFWGLFLFAAGTSFICFLLFLGHLLRDYCHHQSSQMADVNASNESVSIKTVRVARYLMNAEIGSPWRSPSSDRAVPETEMC</sequence>
<comment type="caution">
    <text evidence="14">The sequence shown here is derived from an EMBL/GenBank/DDBJ whole genome shotgun (WGS) entry which is preliminary data.</text>
</comment>
<accession>A0A834FZ25</accession>
<evidence type="ECO:0000313" key="15">
    <source>
        <dbReference type="Proteomes" id="UP000626092"/>
    </source>
</evidence>
<evidence type="ECO:0000256" key="9">
    <source>
        <dbReference type="ARBA" id="ARBA00023286"/>
    </source>
</evidence>
<gene>
    <name evidence="14" type="ORF">RHSIM_Rhsim13G0183600</name>
</gene>
<evidence type="ECO:0000256" key="6">
    <source>
        <dbReference type="ARBA" id="ARBA00023136"/>
    </source>
</evidence>
<dbReference type="GO" id="GO:0015276">
    <property type="term" value="F:ligand-gated monoatomic ion channel activity"/>
    <property type="evidence" value="ECO:0007669"/>
    <property type="project" value="InterPro"/>
</dbReference>
<organism evidence="14 15">
    <name type="scientific">Rhododendron simsii</name>
    <name type="common">Sims's rhododendron</name>
    <dbReference type="NCBI Taxonomy" id="118357"/>
    <lineage>
        <taxon>Eukaryota</taxon>
        <taxon>Viridiplantae</taxon>
        <taxon>Streptophyta</taxon>
        <taxon>Embryophyta</taxon>
        <taxon>Tracheophyta</taxon>
        <taxon>Spermatophyta</taxon>
        <taxon>Magnoliopsida</taxon>
        <taxon>eudicotyledons</taxon>
        <taxon>Gunneridae</taxon>
        <taxon>Pentapetalae</taxon>
        <taxon>asterids</taxon>
        <taxon>Ericales</taxon>
        <taxon>Ericaceae</taxon>
        <taxon>Ericoideae</taxon>
        <taxon>Rhodoreae</taxon>
        <taxon>Rhododendron</taxon>
    </lineage>
</organism>
<dbReference type="Pfam" id="PF00060">
    <property type="entry name" value="Lig_chan"/>
    <property type="match status" value="1"/>
</dbReference>
<dbReference type="Gene3D" id="1.10.287.70">
    <property type="match status" value="1"/>
</dbReference>
<evidence type="ECO:0000256" key="5">
    <source>
        <dbReference type="ARBA" id="ARBA00023065"/>
    </source>
</evidence>
<evidence type="ECO:0000256" key="12">
    <source>
        <dbReference type="SAM" id="SignalP"/>
    </source>
</evidence>
<proteinExistence type="predicted"/>
<evidence type="ECO:0000256" key="7">
    <source>
        <dbReference type="ARBA" id="ARBA00023170"/>
    </source>
</evidence>
<evidence type="ECO:0000256" key="11">
    <source>
        <dbReference type="SAM" id="Phobius"/>
    </source>
</evidence>
<keyword evidence="6 11" id="KW-0472">Membrane</keyword>
<keyword evidence="15" id="KW-1185">Reference proteome</keyword>
<dbReference type="Proteomes" id="UP000626092">
    <property type="component" value="Unassembled WGS sequence"/>
</dbReference>
<feature type="transmembrane region" description="Helical" evidence="11">
    <location>
        <begin position="153"/>
        <end position="177"/>
    </location>
</feature>
<feature type="chain" id="PRO_5032470109" description="Ionotropic glutamate receptor C-terminal domain-containing protein" evidence="12">
    <location>
        <begin position="28"/>
        <end position="400"/>
    </location>
</feature>
<evidence type="ECO:0000256" key="8">
    <source>
        <dbReference type="ARBA" id="ARBA00023180"/>
    </source>
</evidence>
<dbReference type="Gene3D" id="3.40.190.10">
    <property type="entry name" value="Periplasmic binding protein-like II"/>
    <property type="match status" value="2"/>
</dbReference>
<keyword evidence="4 11" id="KW-1133">Transmembrane helix</keyword>
<evidence type="ECO:0000259" key="13">
    <source>
        <dbReference type="SMART" id="SM00079"/>
    </source>
</evidence>
<keyword evidence="12" id="KW-0732">Signal</keyword>
<dbReference type="AlphaFoldDB" id="A0A834FZ25"/>
<keyword evidence="10" id="KW-0407">Ion channel</keyword>
<dbReference type="InterPro" id="IPR001320">
    <property type="entry name" value="Iontro_rcpt_C"/>
</dbReference>
<keyword evidence="8" id="KW-0325">Glycoprotein</keyword>
<name>A0A834FZ25_RHOSS</name>
<feature type="signal peptide" evidence="12">
    <location>
        <begin position="1"/>
        <end position="27"/>
    </location>
</feature>